<evidence type="ECO:0000256" key="1">
    <source>
        <dbReference type="SAM" id="Phobius"/>
    </source>
</evidence>
<comment type="caution">
    <text evidence="2">The sequence shown here is derived from an EMBL/GenBank/DDBJ whole genome shotgun (WGS) entry which is preliminary data.</text>
</comment>
<dbReference type="EMBL" id="JAZDWU010000002">
    <property type="protein sequence ID" value="KAL0011745.1"/>
    <property type="molecule type" value="Genomic_DNA"/>
</dbReference>
<reference evidence="2 3" key="1">
    <citation type="submission" date="2024-01" db="EMBL/GenBank/DDBJ databases">
        <title>A telomere-to-telomere, gap-free genome of sweet tea (Lithocarpus litseifolius).</title>
        <authorList>
            <person name="Zhou J."/>
        </authorList>
    </citation>
    <scope>NUCLEOTIDE SEQUENCE [LARGE SCALE GENOMIC DNA]</scope>
    <source>
        <strain evidence="2">Zhou-2022a</strain>
        <tissue evidence="2">Leaf</tissue>
    </source>
</reference>
<keyword evidence="1" id="KW-0812">Transmembrane</keyword>
<keyword evidence="1" id="KW-1133">Transmembrane helix</keyword>
<dbReference type="PROSITE" id="PS51257">
    <property type="entry name" value="PROKAR_LIPOPROTEIN"/>
    <property type="match status" value="1"/>
</dbReference>
<proteinExistence type="predicted"/>
<evidence type="ECO:0000313" key="3">
    <source>
        <dbReference type="Proteomes" id="UP001459277"/>
    </source>
</evidence>
<keyword evidence="1" id="KW-0472">Membrane</keyword>
<evidence type="ECO:0000313" key="2">
    <source>
        <dbReference type="EMBL" id="KAL0011745.1"/>
    </source>
</evidence>
<name>A0AAW2DM26_9ROSI</name>
<keyword evidence="3" id="KW-1185">Reference proteome</keyword>
<accession>A0AAW2DM26</accession>
<gene>
    <name evidence="2" type="ORF">SO802_006853</name>
</gene>
<feature type="transmembrane region" description="Helical" evidence="1">
    <location>
        <begin position="60"/>
        <end position="80"/>
    </location>
</feature>
<sequence length="147" mass="17485">MRSIFWIRIPSISPLPSTWLSCSSTLKDVSFKLSFFYYSIKAYPFLLSTPLVNSTFISSLWFPLLPLTCGIGTILLFNIYRHTQKRDWFTIYTWRYVYVFQTKPNNSQENERKPSKFIFFFLTGYGKKESCMTMYGQFCYNIEKQIS</sequence>
<dbReference type="AlphaFoldDB" id="A0AAW2DM26"/>
<dbReference type="Proteomes" id="UP001459277">
    <property type="component" value="Unassembled WGS sequence"/>
</dbReference>
<organism evidence="2 3">
    <name type="scientific">Lithocarpus litseifolius</name>
    <dbReference type="NCBI Taxonomy" id="425828"/>
    <lineage>
        <taxon>Eukaryota</taxon>
        <taxon>Viridiplantae</taxon>
        <taxon>Streptophyta</taxon>
        <taxon>Embryophyta</taxon>
        <taxon>Tracheophyta</taxon>
        <taxon>Spermatophyta</taxon>
        <taxon>Magnoliopsida</taxon>
        <taxon>eudicotyledons</taxon>
        <taxon>Gunneridae</taxon>
        <taxon>Pentapetalae</taxon>
        <taxon>rosids</taxon>
        <taxon>fabids</taxon>
        <taxon>Fagales</taxon>
        <taxon>Fagaceae</taxon>
        <taxon>Lithocarpus</taxon>
    </lineage>
</organism>
<protein>
    <submittedName>
        <fullName evidence="2">Uncharacterized protein</fullName>
    </submittedName>
</protein>